<keyword evidence="11" id="KW-0238">DNA-binding</keyword>
<keyword evidence="5" id="KW-0227">DNA damage</keyword>
<dbReference type="Pfam" id="PF13588">
    <property type="entry name" value="HSDR_N_2"/>
    <property type="match status" value="1"/>
</dbReference>
<dbReference type="GO" id="GO:0043138">
    <property type="term" value="F:3'-5' DNA helicase activity"/>
    <property type="evidence" value="ECO:0007669"/>
    <property type="project" value="UniProtKB-EC"/>
</dbReference>
<keyword evidence="2" id="KW-0678">Repressor</keyword>
<evidence type="ECO:0000256" key="20">
    <source>
        <dbReference type="RuleBase" id="RU003991"/>
    </source>
</evidence>
<dbReference type="PATRIC" id="fig|1308866.3.peg.1254"/>
<dbReference type="PANTHER" id="PTHR11070">
    <property type="entry name" value="UVRD / RECB / PCRA DNA HELICASE FAMILY MEMBER"/>
    <property type="match status" value="1"/>
</dbReference>
<reference evidence="23 24" key="1">
    <citation type="submission" date="2013-03" db="EMBL/GenBank/DDBJ databases">
        <title>Draft genome sequence of Gracibacillus halophilus YIM-C55.5, a moderately halophilic and thermophilic organism from the Xiaochaidamu salt lake.</title>
        <authorList>
            <person name="Sugumar T."/>
            <person name="Polireddy D.R."/>
            <person name="Antony A."/>
            <person name="Madhava Y.R."/>
            <person name="Sivakumar N."/>
        </authorList>
    </citation>
    <scope>NUCLEOTIDE SEQUENCE [LARGE SCALE GENOMIC DNA]</scope>
    <source>
        <strain evidence="23 24">YIM-C55.5</strain>
    </source>
</reference>
<evidence type="ECO:0000256" key="13">
    <source>
        <dbReference type="ARBA" id="ARBA00023204"/>
    </source>
</evidence>
<keyword evidence="8 20" id="KW-0068">Autocatalytic cleavage</keyword>
<evidence type="ECO:0000256" key="6">
    <source>
        <dbReference type="ARBA" id="ARBA00022801"/>
    </source>
</evidence>
<keyword evidence="24" id="KW-1185">Reference proteome</keyword>
<dbReference type="InterPro" id="IPR000212">
    <property type="entry name" value="DNA_helicase_UvrD/REP"/>
</dbReference>
<evidence type="ECO:0000256" key="11">
    <source>
        <dbReference type="ARBA" id="ARBA00023125"/>
    </source>
</evidence>
<gene>
    <name evidence="23" type="ORF">J416_06198</name>
</gene>
<dbReference type="CDD" id="cd06529">
    <property type="entry name" value="S24_LexA-like"/>
    <property type="match status" value="1"/>
</dbReference>
<keyword evidence="4 19" id="KW-0547">Nucleotide-binding</keyword>
<feature type="coiled-coil region" evidence="21">
    <location>
        <begin position="116"/>
        <end position="143"/>
    </location>
</feature>
<dbReference type="OrthoDB" id="9787585at2"/>
<dbReference type="GO" id="GO:0000725">
    <property type="term" value="P:recombinational repair"/>
    <property type="evidence" value="ECO:0007669"/>
    <property type="project" value="TreeGrafter"/>
</dbReference>
<evidence type="ECO:0000313" key="24">
    <source>
        <dbReference type="Proteomes" id="UP000012283"/>
    </source>
</evidence>
<dbReference type="GO" id="GO:0003677">
    <property type="term" value="F:DNA binding"/>
    <property type="evidence" value="ECO:0007669"/>
    <property type="project" value="UniProtKB-KW"/>
</dbReference>
<dbReference type="InterPro" id="IPR027417">
    <property type="entry name" value="P-loop_NTPase"/>
</dbReference>
<evidence type="ECO:0000256" key="8">
    <source>
        <dbReference type="ARBA" id="ARBA00022813"/>
    </source>
</evidence>
<keyword evidence="12" id="KW-0804">Transcription</keyword>
<evidence type="ECO:0000256" key="18">
    <source>
        <dbReference type="ARBA" id="ARBA00048988"/>
    </source>
</evidence>
<evidence type="ECO:0000256" key="16">
    <source>
        <dbReference type="ARBA" id="ARBA00034617"/>
    </source>
</evidence>
<evidence type="ECO:0000256" key="7">
    <source>
        <dbReference type="ARBA" id="ARBA00022806"/>
    </source>
</evidence>
<dbReference type="InterPro" id="IPR006200">
    <property type="entry name" value="LexA"/>
</dbReference>
<comment type="catalytic activity">
    <reaction evidence="16">
        <text>Couples ATP hydrolysis with the unwinding of duplex DNA by translocating in the 3'-5' direction.</text>
        <dbReference type="EC" id="5.6.2.4"/>
    </reaction>
</comment>
<dbReference type="EMBL" id="APML01000019">
    <property type="protein sequence ID" value="ENH97580.1"/>
    <property type="molecule type" value="Genomic_DNA"/>
</dbReference>
<name>N4WTD2_9BACI</name>
<evidence type="ECO:0000256" key="5">
    <source>
        <dbReference type="ARBA" id="ARBA00022763"/>
    </source>
</evidence>
<dbReference type="InterPro" id="IPR039418">
    <property type="entry name" value="LexA-like"/>
</dbReference>
<feature type="binding site" evidence="19">
    <location>
        <begin position="23"/>
        <end position="30"/>
    </location>
    <ligand>
        <name>ATP</name>
        <dbReference type="ChEBI" id="CHEBI:30616"/>
    </ligand>
</feature>
<dbReference type="InterPro" id="IPR014017">
    <property type="entry name" value="DNA_helicase_UvrD-like_C"/>
</dbReference>
<keyword evidence="13" id="KW-0234">DNA repair</keyword>
<evidence type="ECO:0000256" key="9">
    <source>
        <dbReference type="ARBA" id="ARBA00022840"/>
    </source>
</evidence>
<keyword evidence="10" id="KW-0805">Transcription regulation</keyword>
<dbReference type="GO" id="GO:0004252">
    <property type="term" value="F:serine-type endopeptidase activity"/>
    <property type="evidence" value="ECO:0007669"/>
    <property type="project" value="InterPro"/>
</dbReference>
<evidence type="ECO:0000256" key="3">
    <source>
        <dbReference type="ARBA" id="ARBA00022705"/>
    </source>
</evidence>
<dbReference type="SUPFAM" id="SSF52540">
    <property type="entry name" value="P-loop containing nucleoside triphosphate hydrolases"/>
    <property type="match status" value="1"/>
</dbReference>
<keyword evidence="9 19" id="KW-0067">ATP-binding</keyword>
<dbReference type="PANTHER" id="PTHR11070:SF45">
    <property type="entry name" value="DNA 3'-5' HELICASE"/>
    <property type="match status" value="1"/>
</dbReference>
<keyword evidence="6 19" id="KW-0378">Hydrolase</keyword>
<protein>
    <recommendedName>
        <fullName evidence="17">DNA 3'-5' helicase</fullName>
        <ecNumber evidence="17">5.6.2.4</ecNumber>
    </recommendedName>
</protein>
<dbReference type="PRINTS" id="PR00726">
    <property type="entry name" value="LEXASERPTASE"/>
</dbReference>
<evidence type="ECO:0000313" key="23">
    <source>
        <dbReference type="EMBL" id="ENH97580.1"/>
    </source>
</evidence>
<evidence type="ECO:0000259" key="22">
    <source>
        <dbReference type="PROSITE" id="PS51198"/>
    </source>
</evidence>
<evidence type="ECO:0000256" key="12">
    <source>
        <dbReference type="ARBA" id="ARBA00023163"/>
    </source>
</evidence>
<dbReference type="RefSeq" id="WP_003466689.1">
    <property type="nucleotide sequence ID" value="NZ_APML01000019.1"/>
</dbReference>
<evidence type="ECO:0000256" key="21">
    <source>
        <dbReference type="SAM" id="Coils"/>
    </source>
</evidence>
<dbReference type="Pfam" id="PF00717">
    <property type="entry name" value="Peptidase_S24"/>
    <property type="match status" value="1"/>
</dbReference>
<dbReference type="InterPro" id="IPR014016">
    <property type="entry name" value="UvrD-like_ATP-bd"/>
</dbReference>
<keyword evidence="15" id="KW-0742">SOS response</keyword>
<keyword evidence="14" id="KW-0413">Isomerase</keyword>
<proteinExistence type="inferred from homology"/>
<comment type="similarity">
    <text evidence="1 20">Belongs to the peptidase S24 family.</text>
</comment>
<dbReference type="FunFam" id="2.10.109.10:FF:000001">
    <property type="entry name" value="LexA repressor"/>
    <property type="match status" value="1"/>
</dbReference>
<dbReference type="Gene3D" id="3.40.50.300">
    <property type="entry name" value="P-loop containing nucleotide triphosphate hydrolases"/>
    <property type="match status" value="3"/>
</dbReference>
<accession>N4WTD2</accession>
<dbReference type="EC" id="5.6.2.4" evidence="17"/>
<dbReference type="Proteomes" id="UP000012283">
    <property type="component" value="Unassembled WGS sequence"/>
</dbReference>
<keyword evidence="3" id="KW-0235">DNA replication</keyword>
<evidence type="ECO:0000256" key="10">
    <source>
        <dbReference type="ARBA" id="ARBA00023015"/>
    </source>
</evidence>
<keyword evidence="21" id="KW-0175">Coiled coil</keyword>
<dbReference type="PROSITE" id="PS51198">
    <property type="entry name" value="UVRD_HELICASE_ATP_BIND"/>
    <property type="match status" value="1"/>
</dbReference>
<dbReference type="NCBIfam" id="TIGR00498">
    <property type="entry name" value="lexA"/>
    <property type="match status" value="1"/>
</dbReference>
<comment type="caution">
    <text evidence="23">The sequence shown here is derived from an EMBL/GenBank/DDBJ whole genome shotgun (WGS) entry which is preliminary data.</text>
</comment>
<dbReference type="GO" id="GO:0006260">
    <property type="term" value="P:DNA replication"/>
    <property type="evidence" value="ECO:0007669"/>
    <property type="project" value="UniProtKB-KW"/>
</dbReference>
<feature type="domain" description="UvrD-like helicase ATP-binding" evidence="22">
    <location>
        <begin position="2"/>
        <end position="310"/>
    </location>
</feature>
<comment type="catalytic activity">
    <reaction evidence="18">
        <text>ATP + H2O = ADP + phosphate + H(+)</text>
        <dbReference type="Rhea" id="RHEA:13065"/>
        <dbReference type="ChEBI" id="CHEBI:15377"/>
        <dbReference type="ChEBI" id="CHEBI:15378"/>
        <dbReference type="ChEBI" id="CHEBI:30616"/>
        <dbReference type="ChEBI" id="CHEBI:43474"/>
        <dbReference type="ChEBI" id="CHEBI:456216"/>
        <dbReference type="EC" id="5.6.2.4"/>
    </reaction>
</comment>
<dbReference type="GO" id="GO:0009432">
    <property type="term" value="P:SOS response"/>
    <property type="evidence" value="ECO:0007669"/>
    <property type="project" value="UniProtKB-KW"/>
</dbReference>
<dbReference type="InterPro" id="IPR015927">
    <property type="entry name" value="Peptidase_S24_S26A/B/C"/>
</dbReference>
<evidence type="ECO:0000256" key="1">
    <source>
        <dbReference type="ARBA" id="ARBA00007484"/>
    </source>
</evidence>
<dbReference type="Pfam" id="PF00580">
    <property type="entry name" value="UvrD-helicase"/>
    <property type="match status" value="1"/>
</dbReference>
<dbReference type="STRING" id="1308866.J416_06198"/>
<evidence type="ECO:0000256" key="4">
    <source>
        <dbReference type="ARBA" id="ARBA00022741"/>
    </source>
</evidence>
<evidence type="ECO:0000256" key="14">
    <source>
        <dbReference type="ARBA" id="ARBA00023235"/>
    </source>
</evidence>
<dbReference type="InterPro" id="IPR006197">
    <property type="entry name" value="Peptidase_S24_LexA"/>
</dbReference>
<keyword evidence="7 19" id="KW-0347">Helicase</keyword>
<dbReference type="AlphaFoldDB" id="N4WTD2"/>
<sequence>MKLNVEQRKIVELEPNGHMLIKGVAGSGKTTVAIRRISFLQMHYCMEDDDNILLVTFNKTLLNYIHYQYKKLEDEEKGDIEAWLSGDSDVVIKTIDKLMFSYFMRYLKRHQLKRQIADQQTLYKTIQQAIMQLKEEYADIKILSPKYSSFLLDEIAWIKSCGIPDEVSYQQIDRIGRSTGGRNTPQKLTKNSKTRQAIYQLKERYDELLEAKGLVDFKTMNLLALQQAQEVDQSSYTHIIIDESQDLTKVQLHFLKTIHDEKSYGSITFVADNTQSIYSHSWLGKGRPYTTIGYDMSGKARVLTKNYRTTTEISKAAYGLIEHDEDIMGNVDFVKPSLIDRHGHAPIYRFFLTNNEQIQFFKQEIDQLRQEYRLEDICIVAKEKRLIEDIAMNLENEGIPTEILHQKQPDFGKEAVNLVTMHSIKGLEFKAIFLAHLDDGVLPNMAQVDVEDEETVNTEERKLLYVGMTRANELLYMSSVKKPSKFLKEINPNQLRFKRDASLRPFQKIAISNYQFSEQLLDVNAKEEIIRQWMIYQLIHTYQYPKDVLSIEYGVQQFSKRGYVDIAVMIHVDGEQIPYIFVETKSFGNGVTSATEQLKSYMSTSDHVRYGIATDGLDISIIDRNGEPINDIPKCQPHFLPETKYKSTYTDLRKNKEYDYLQDKDDLQTVEIIDQTTGLAKEMDQPIQVPIIGDVAAGLPMSAIEDYRDTLPVPEDWLIQAQDTFVLQVTGDSMIDDGIEPGDFVLVHRQQTATNGDIVIAVIDGEATIKKYMPMGNTILLVPANTNYEPIQMNADDVFINGKVIGVMHRNHM</sequence>
<evidence type="ECO:0000256" key="17">
    <source>
        <dbReference type="ARBA" id="ARBA00034808"/>
    </source>
</evidence>
<dbReference type="Gene3D" id="2.10.109.10">
    <property type="entry name" value="Umud Fragment, subunit A"/>
    <property type="match status" value="1"/>
</dbReference>
<dbReference type="eggNOG" id="COG0210">
    <property type="taxonomic scope" value="Bacteria"/>
</dbReference>
<organism evidence="23 24">
    <name type="scientific">Gracilibacillus halophilus YIM-C55.5</name>
    <dbReference type="NCBI Taxonomy" id="1308866"/>
    <lineage>
        <taxon>Bacteria</taxon>
        <taxon>Bacillati</taxon>
        <taxon>Bacillota</taxon>
        <taxon>Bacilli</taxon>
        <taxon>Bacillales</taxon>
        <taxon>Bacillaceae</taxon>
        <taxon>Gracilibacillus</taxon>
    </lineage>
</organism>
<evidence type="ECO:0000256" key="19">
    <source>
        <dbReference type="PROSITE-ProRule" id="PRU00560"/>
    </source>
</evidence>
<evidence type="ECO:0000256" key="2">
    <source>
        <dbReference type="ARBA" id="ARBA00022491"/>
    </source>
</evidence>
<dbReference type="eggNOG" id="COG1974">
    <property type="taxonomic scope" value="Bacteria"/>
</dbReference>
<dbReference type="InterPro" id="IPR029464">
    <property type="entry name" value="HSDR_N"/>
</dbReference>
<dbReference type="Pfam" id="PF13361">
    <property type="entry name" value="UvrD_C"/>
    <property type="match status" value="2"/>
</dbReference>
<dbReference type="InterPro" id="IPR036286">
    <property type="entry name" value="LexA/Signal_pep-like_sf"/>
</dbReference>
<dbReference type="GO" id="GO:0005524">
    <property type="term" value="F:ATP binding"/>
    <property type="evidence" value="ECO:0007669"/>
    <property type="project" value="UniProtKB-UniRule"/>
</dbReference>
<dbReference type="GO" id="GO:0045892">
    <property type="term" value="P:negative regulation of DNA-templated transcription"/>
    <property type="evidence" value="ECO:0007669"/>
    <property type="project" value="InterPro"/>
</dbReference>
<evidence type="ECO:0000256" key="15">
    <source>
        <dbReference type="ARBA" id="ARBA00023236"/>
    </source>
</evidence>
<dbReference type="SUPFAM" id="SSF51306">
    <property type="entry name" value="LexA/Signal peptidase"/>
    <property type="match status" value="1"/>
</dbReference>